<dbReference type="EMBL" id="QRBB01000001">
    <property type="protein sequence ID" value="RDS77028.1"/>
    <property type="molecule type" value="Genomic_DNA"/>
</dbReference>
<name>A0A395LJ89_9SPHN</name>
<keyword evidence="1" id="KW-0472">Membrane</keyword>
<dbReference type="Proteomes" id="UP000254101">
    <property type="component" value="Unassembled WGS sequence"/>
</dbReference>
<dbReference type="AlphaFoldDB" id="A0A395LJ89"/>
<feature type="transmembrane region" description="Helical" evidence="1">
    <location>
        <begin position="257"/>
        <end position="276"/>
    </location>
</feature>
<organism evidence="2 3">
    <name type="scientific">Alteriqipengyuania lutimaris</name>
    <dbReference type="NCBI Taxonomy" id="1538146"/>
    <lineage>
        <taxon>Bacteria</taxon>
        <taxon>Pseudomonadati</taxon>
        <taxon>Pseudomonadota</taxon>
        <taxon>Alphaproteobacteria</taxon>
        <taxon>Sphingomonadales</taxon>
        <taxon>Erythrobacteraceae</taxon>
        <taxon>Alteriqipengyuania</taxon>
    </lineage>
</organism>
<protein>
    <submittedName>
        <fullName evidence="2">Uncharacterized protein</fullName>
    </submittedName>
</protein>
<sequence>MAEEPSNKAKAIGCAVGVIIAATLLAATLRGIWNTPEDRLLARYSDDRRGETSTTEGMIVDDTMAEDTMAEDAMAEDAIVDDKMIEDTVVDEAMTEIVRMEREGELTERIFEALPVRESEFNQLQTVRYNQPETVRLVLNPQGEKFQELIGLSGKKVSRADPMANLVEVELTTGDSDVSIAPDRARRVTVLPNRSTTVEWSVRAERTEDFTLRLIARNIIDYGGRSIPDEDRKIYEKPMQVEVTNVDLLHHYVTSPATIWGFIGVLIALIALAWTIHHGRKTTRDKQDG</sequence>
<evidence type="ECO:0000256" key="1">
    <source>
        <dbReference type="SAM" id="Phobius"/>
    </source>
</evidence>
<keyword evidence="1" id="KW-1133">Transmembrane helix</keyword>
<accession>A0A395LJ89</accession>
<keyword evidence="1" id="KW-0812">Transmembrane</keyword>
<gene>
    <name evidence="2" type="ORF">DL238_04985</name>
</gene>
<feature type="transmembrane region" description="Helical" evidence="1">
    <location>
        <begin position="12"/>
        <end position="33"/>
    </location>
</feature>
<evidence type="ECO:0000313" key="3">
    <source>
        <dbReference type="Proteomes" id="UP000254101"/>
    </source>
</evidence>
<evidence type="ECO:0000313" key="2">
    <source>
        <dbReference type="EMBL" id="RDS77028.1"/>
    </source>
</evidence>
<comment type="caution">
    <text evidence="2">The sequence shown here is derived from an EMBL/GenBank/DDBJ whole genome shotgun (WGS) entry which is preliminary data.</text>
</comment>
<reference evidence="2 3" key="1">
    <citation type="submission" date="2018-07" db="EMBL/GenBank/DDBJ databases">
        <title>Erythrobacter nanhaiensis sp. nov., a novel member of the genus Erythrobacter isolated from the South China Sea.</title>
        <authorList>
            <person name="Chen X."/>
            <person name="Liu J."/>
        </authorList>
    </citation>
    <scope>NUCLEOTIDE SEQUENCE [LARGE SCALE GENOMIC DNA]</scope>
    <source>
        <strain evidence="2 3">S-5</strain>
    </source>
</reference>
<keyword evidence="3" id="KW-1185">Reference proteome</keyword>
<dbReference type="RefSeq" id="WP_147290992.1">
    <property type="nucleotide sequence ID" value="NZ_JACHWW010000001.1"/>
</dbReference>
<proteinExistence type="predicted"/>